<comment type="caution">
    <text evidence="2">The sequence shown here is derived from an EMBL/GenBank/DDBJ whole genome shotgun (WGS) entry which is preliminary data.</text>
</comment>
<evidence type="ECO:0000313" key="3">
    <source>
        <dbReference type="Proteomes" id="UP000539473"/>
    </source>
</evidence>
<dbReference type="AlphaFoldDB" id="A0A7W8KIW8"/>
<proteinExistence type="predicted"/>
<dbReference type="Proteomes" id="UP000539473">
    <property type="component" value="Unassembled WGS sequence"/>
</dbReference>
<reference evidence="2 3" key="3">
    <citation type="submission" date="2020-08" db="EMBL/GenBank/DDBJ databases">
        <title>Genomic Encyclopedia of Type Strains, Phase IV (KMG-IV): sequencing the most valuable type-strain genomes for metagenomic binning, comparative biology and taxonomic classification.</title>
        <authorList>
            <person name="Goeker M."/>
        </authorList>
    </citation>
    <scope>NUCLEOTIDE SEQUENCE [LARGE SCALE GENOMIC DNA]</scope>
    <source>
        <strain evidence="2 3">DSM 27521</strain>
    </source>
</reference>
<evidence type="ECO:0000313" key="4">
    <source>
        <dbReference type="Proteomes" id="UP000619376"/>
    </source>
</evidence>
<reference evidence="1" key="4">
    <citation type="submission" date="2024-05" db="EMBL/GenBank/DDBJ databases">
        <authorList>
            <person name="Sun Q."/>
            <person name="Zhou Y."/>
        </authorList>
    </citation>
    <scope>NUCLEOTIDE SEQUENCE</scope>
    <source>
        <strain evidence="1">CGMCC 1.18437</strain>
    </source>
</reference>
<accession>A0A7W8KIW8</accession>
<organism evidence="2 3">
    <name type="scientific">Deinococcus metalli</name>
    <dbReference type="NCBI Taxonomy" id="1141878"/>
    <lineage>
        <taxon>Bacteria</taxon>
        <taxon>Thermotogati</taxon>
        <taxon>Deinococcota</taxon>
        <taxon>Deinococci</taxon>
        <taxon>Deinococcales</taxon>
        <taxon>Deinococcaceae</taxon>
        <taxon>Deinococcus</taxon>
    </lineage>
</organism>
<keyword evidence="4" id="KW-1185">Reference proteome</keyword>
<sequence length="278" mass="30206">MSSGLPKDVCARFAALRALNGSPPYIQQSDSLGILRQQLEEFYAYDEQNMPVLLGGITYLESLLELCADIISSAPVECKALIESFIHDFPGVPNSNLAGRWSALGEACIAFKNAGSAKSVHGLWDAAKSIHLNFNEFLSGLLPFLVIGLHRASGTTASTKIFRAVYADKLDVLDQLTGGLNGKASPLLALSHRAIRNAISHADIYFDQAAGLVRYGVKQQGLRLEETMHIHDFLLRAALYSHIPQAHLGAIAAAGLLMEGTTQDRARIRHALVHRRLP</sequence>
<gene>
    <name evidence="1" type="ORF">GCM10017781_41470</name>
    <name evidence="2" type="ORF">HNQ07_004105</name>
</gene>
<protein>
    <submittedName>
        <fullName evidence="2">Uncharacterized protein</fullName>
    </submittedName>
</protein>
<dbReference type="Proteomes" id="UP000619376">
    <property type="component" value="Unassembled WGS sequence"/>
</dbReference>
<evidence type="ECO:0000313" key="2">
    <source>
        <dbReference type="EMBL" id="MBB5378598.1"/>
    </source>
</evidence>
<name>A0A7W8KIW8_9DEIO</name>
<evidence type="ECO:0000313" key="1">
    <source>
        <dbReference type="EMBL" id="GHF61048.1"/>
    </source>
</evidence>
<dbReference type="EMBL" id="JACHFK010000014">
    <property type="protein sequence ID" value="MBB5378598.1"/>
    <property type="molecule type" value="Genomic_DNA"/>
</dbReference>
<dbReference type="RefSeq" id="WP_184115217.1">
    <property type="nucleotide sequence ID" value="NZ_BNAJ01000015.1"/>
</dbReference>
<reference evidence="1" key="1">
    <citation type="journal article" date="2014" name="Int. J. Syst. Evol. Microbiol.">
        <title>Complete genome of a new Firmicutes species belonging to the dominant human colonic microbiota ('Ruminococcus bicirculans') reveals two chromosomes and a selective capacity to utilize plant glucans.</title>
        <authorList>
            <consortium name="NISC Comparative Sequencing Program"/>
            <person name="Wegmann U."/>
            <person name="Louis P."/>
            <person name="Goesmann A."/>
            <person name="Henrissat B."/>
            <person name="Duncan S.H."/>
            <person name="Flint H.J."/>
        </authorList>
    </citation>
    <scope>NUCLEOTIDE SEQUENCE</scope>
    <source>
        <strain evidence="1">CGMCC 1.18437</strain>
    </source>
</reference>
<dbReference type="EMBL" id="BNAJ01000015">
    <property type="protein sequence ID" value="GHF61048.1"/>
    <property type="molecule type" value="Genomic_DNA"/>
</dbReference>
<reference evidence="4" key="2">
    <citation type="journal article" date="2019" name="Int. J. Syst. Evol. Microbiol.">
        <title>The Global Catalogue of Microorganisms (GCM) 10K type strain sequencing project: providing services to taxonomists for standard genome sequencing and annotation.</title>
        <authorList>
            <consortium name="The Broad Institute Genomics Platform"/>
            <consortium name="The Broad Institute Genome Sequencing Center for Infectious Disease"/>
            <person name="Wu L."/>
            <person name="Ma J."/>
        </authorList>
    </citation>
    <scope>NUCLEOTIDE SEQUENCE [LARGE SCALE GENOMIC DNA]</scope>
    <source>
        <strain evidence="4">CGMCC 1.18437</strain>
    </source>
</reference>